<evidence type="ECO:0000313" key="1">
    <source>
        <dbReference type="EMBL" id="CAF4358907.1"/>
    </source>
</evidence>
<evidence type="ECO:0000313" key="2">
    <source>
        <dbReference type="Proteomes" id="UP000681720"/>
    </source>
</evidence>
<gene>
    <name evidence="1" type="ORF">GIL414_LOCUS28313</name>
</gene>
<organism evidence="1 2">
    <name type="scientific">Rotaria magnacalcarata</name>
    <dbReference type="NCBI Taxonomy" id="392030"/>
    <lineage>
        <taxon>Eukaryota</taxon>
        <taxon>Metazoa</taxon>
        <taxon>Spiralia</taxon>
        <taxon>Gnathifera</taxon>
        <taxon>Rotifera</taxon>
        <taxon>Eurotatoria</taxon>
        <taxon>Bdelloidea</taxon>
        <taxon>Philodinida</taxon>
        <taxon>Philodinidae</taxon>
        <taxon>Rotaria</taxon>
    </lineage>
</organism>
<accession>A0A8S2UR42</accession>
<feature type="non-terminal residue" evidence="1">
    <location>
        <position position="1"/>
    </location>
</feature>
<proteinExistence type="predicted"/>
<dbReference type="InterPro" id="IPR036922">
    <property type="entry name" value="Rieske_2Fe-2S_sf"/>
</dbReference>
<dbReference type="GO" id="GO:0051537">
    <property type="term" value="F:2 iron, 2 sulfur cluster binding"/>
    <property type="evidence" value="ECO:0007669"/>
    <property type="project" value="InterPro"/>
</dbReference>
<name>A0A8S2UR42_9BILA</name>
<dbReference type="Gene3D" id="2.102.10.10">
    <property type="entry name" value="Rieske [2Fe-2S] iron-sulphur domain"/>
    <property type="match status" value="1"/>
</dbReference>
<dbReference type="AlphaFoldDB" id="A0A8S2UR42"/>
<comment type="caution">
    <text evidence="1">The sequence shown here is derived from an EMBL/GenBank/DDBJ whole genome shotgun (WGS) entry which is preliminary data.</text>
</comment>
<dbReference type="EMBL" id="CAJOBJ010047763">
    <property type="protein sequence ID" value="CAF4358907.1"/>
    <property type="molecule type" value="Genomic_DNA"/>
</dbReference>
<sequence>MKYVIRNGASFSNPIKDVISASEMEVNLKNIAPGRAKTVSWPNKEFSICQRAAKQIARISTVDMHILPDPELDTDRVKKSECLIVIGEYNTPSSIFKMILQSEMYHASLSWHVWRIEGVLVVIQYIDFSVYYRYIKKNNEILSISSSMKLNAALKKRLDSKQYKEALDVFDQKFEICTDFTIDMAMAIKACTMSKDYKRGFNIQKRLSSNSLNNPFIQASLIRLY</sequence>
<reference evidence="1" key="1">
    <citation type="submission" date="2021-02" db="EMBL/GenBank/DDBJ databases">
        <authorList>
            <person name="Nowell W R."/>
        </authorList>
    </citation>
    <scope>NUCLEOTIDE SEQUENCE</scope>
</reference>
<dbReference type="Proteomes" id="UP000681720">
    <property type="component" value="Unassembled WGS sequence"/>
</dbReference>
<protein>
    <submittedName>
        <fullName evidence="1">Uncharacterized protein</fullName>
    </submittedName>
</protein>